<dbReference type="EC" id="2.7.1.71" evidence="3 11"/>
<keyword evidence="11" id="KW-0479">Metal-binding</keyword>
<evidence type="ECO:0000256" key="11">
    <source>
        <dbReference type="HAMAP-Rule" id="MF_00109"/>
    </source>
</evidence>
<dbReference type="Gene3D" id="3.40.50.300">
    <property type="entry name" value="P-loop containing nucleotide triphosphate hydrolases"/>
    <property type="match status" value="1"/>
</dbReference>
<feature type="binding site" evidence="11">
    <location>
        <position position="153"/>
    </location>
    <ligand>
        <name>substrate</name>
    </ligand>
</feature>
<evidence type="ECO:0000256" key="10">
    <source>
        <dbReference type="ARBA" id="ARBA00048567"/>
    </source>
</evidence>
<keyword evidence="7 11" id="KW-0418">Kinase</keyword>
<evidence type="ECO:0000313" key="13">
    <source>
        <dbReference type="Proteomes" id="UP000569951"/>
    </source>
</evidence>
<dbReference type="GO" id="GO:0008652">
    <property type="term" value="P:amino acid biosynthetic process"/>
    <property type="evidence" value="ECO:0007669"/>
    <property type="project" value="UniProtKB-KW"/>
</dbReference>
<evidence type="ECO:0000256" key="7">
    <source>
        <dbReference type="ARBA" id="ARBA00022777"/>
    </source>
</evidence>
<feature type="binding site" evidence="11">
    <location>
        <position position="75"/>
    </location>
    <ligand>
        <name>substrate</name>
    </ligand>
</feature>
<proteinExistence type="inferred from homology"/>
<comment type="subcellular location">
    <subcellularLocation>
        <location evidence="11">Cytoplasm</location>
    </subcellularLocation>
</comment>
<dbReference type="SUPFAM" id="SSF52540">
    <property type="entry name" value="P-loop containing nucleoside triphosphate hydrolases"/>
    <property type="match status" value="1"/>
</dbReference>
<evidence type="ECO:0000256" key="3">
    <source>
        <dbReference type="ARBA" id="ARBA00012154"/>
    </source>
</evidence>
<dbReference type="GO" id="GO:0005829">
    <property type="term" value="C:cytosol"/>
    <property type="evidence" value="ECO:0007669"/>
    <property type="project" value="TreeGrafter"/>
</dbReference>
<dbReference type="UniPathway" id="UPA00053">
    <property type="reaction ID" value="UER00088"/>
</dbReference>
<keyword evidence="9 11" id="KW-0057">Aromatic amino acid biosynthesis</keyword>
<evidence type="ECO:0000256" key="1">
    <source>
        <dbReference type="ARBA" id="ARBA00004842"/>
    </source>
</evidence>
<comment type="caution">
    <text evidence="12">The sequence shown here is derived from an EMBL/GenBank/DDBJ whole genome shotgun (WGS) entry which is preliminary data.</text>
</comment>
<comment type="function">
    <text evidence="11">Catalyzes the specific phosphorylation of the 3-hydroxyl group of shikimic acid using ATP as a cosubstrate.</text>
</comment>
<dbReference type="GO" id="GO:0005524">
    <property type="term" value="F:ATP binding"/>
    <property type="evidence" value="ECO:0007669"/>
    <property type="project" value="UniProtKB-UniRule"/>
</dbReference>
<organism evidence="12 13">
    <name type="scientific">Deinobacterium chartae</name>
    <dbReference type="NCBI Taxonomy" id="521158"/>
    <lineage>
        <taxon>Bacteria</taxon>
        <taxon>Thermotogati</taxon>
        <taxon>Deinococcota</taxon>
        <taxon>Deinococci</taxon>
        <taxon>Deinococcales</taxon>
        <taxon>Deinococcaceae</taxon>
        <taxon>Deinobacterium</taxon>
    </lineage>
</organism>
<sequence>MSSSPRQRRPVVTSLERPVRWVALAGFMGTGKSRIGWELSRRLALHFVDTDKVIERVTGLAIPQIFELYGEETFREYESEILRRVTRLDLVVVSLGGGSFVKRENQELLLARGPVVVLSASPETIYRRTRRSSRPLLKTEDPIGRIRTLLEARSSAYARGDIFVSTDGRDSAEVVEEIVEKLWEYADDQTES</sequence>
<evidence type="ECO:0000256" key="9">
    <source>
        <dbReference type="ARBA" id="ARBA00023141"/>
    </source>
</evidence>
<keyword evidence="6 11" id="KW-0547">Nucleotide-binding</keyword>
<dbReference type="InterPro" id="IPR000623">
    <property type="entry name" value="Shikimate_kinase/TSH1"/>
</dbReference>
<comment type="cofactor">
    <cofactor evidence="11">
        <name>Mg(2+)</name>
        <dbReference type="ChEBI" id="CHEBI:18420"/>
    </cofactor>
    <text evidence="11">Binds 1 Mg(2+) ion per subunit.</text>
</comment>
<keyword evidence="5 11" id="KW-0808">Transferase</keyword>
<evidence type="ECO:0000256" key="6">
    <source>
        <dbReference type="ARBA" id="ARBA00022741"/>
    </source>
</evidence>
<dbReference type="GO" id="GO:0004765">
    <property type="term" value="F:shikimate kinase activity"/>
    <property type="evidence" value="ECO:0007669"/>
    <property type="project" value="UniProtKB-UniRule"/>
</dbReference>
<dbReference type="GO" id="GO:0000287">
    <property type="term" value="F:magnesium ion binding"/>
    <property type="evidence" value="ECO:0007669"/>
    <property type="project" value="UniProtKB-UniRule"/>
</dbReference>
<dbReference type="PRINTS" id="PR01100">
    <property type="entry name" value="SHIKIMTKNASE"/>
</dbReference>
<comment type="similarity">
    <text evidence="2 11">Belongs to the shikimate kinase family.</text>
</comment>
<keyword evidence="4 11" id="KW-0028">Amino-acid biosynthesis</keyword>
<feature type="binding site" evidence="11">
    <location>
        <begin position="29"/>
        <end position="34"/>
    </location>
    <ligand>
        <name>ATP</name>
        <dbReference type="ChEBI" id="CHEBI:30616"/>
    </ligand>
</feature>
<gene>
    <name evidence="11" type="primary">aroK</name>
    <name evidence="12" type="ORF">HNR42_001120</name>
</gene>
<name>A0A841HXV4_9DEIO</name>
<dbReference type="AlphaFoldDB" id="A0A841HXV4"/>
<dbReference type="PANTHER" id="PTHR21087:SF16">
    <property type="entry name" value="SHIKIMATE KINASE 1, CHLOROPLASTIC"/>
    <property type="match status" value="1"/>
</dbReference>
<keyword evidence="13" id="KW-1185">Reference proteome</keyword>
<comment type="pathway">
    <text evidence="1 11">Metabolic intermediate biosynthesis; chorismate biosynthesis; chorismate from D-erythrose 4-phosphate and phosphoenolpyruvate: step 5/7.</text>
</comment>
<keyword evidence="11" id="KW-0963">Cytoplasm</keyword>
<comment type="subunit">
    <text evidence="11">Monomer.</text>
</comment>
<evidence type="ECO:0000256" key="2">
    <source>
        <dbReference type="ARBA" id="ARBA00006997"/>
    </source>
</evidence>
<reference evidence="12 13" key="1">
    <citation type="submission" date="2020-08" db="EMBL/GenBank/DDBJ databases">
        <title>Genomic Encyclopedia of Type Strains, Phase IV (KMG-IV): sequencing the most valuable type-strain genomes for metagenomic binning, comparative biology and taxonomic classification.</title>
        <authorList>
            <person name="Goeker M."/>
        </authorList>
    </citation>
    <scope>NUCLEOTIDE SEQUENCE [LARGE SCALE GENOMIC DNA]</scope>
    <source>
        <strain evidence="12 13">DSM 21458</strain>
    </source>
</reference>
<keyword evidence="8 11" id="KW-0067">ATP-binding</keyword>
<dbReference type="CDD" id="cd00464">
    <property type="entry name" value="SK"/>
    <property type="match status" value="1"/>
</dbReference>
<dbReference type="RefSeq" id="WP_183985397.1">
    <property type="nucleotide sequence ID" value="NZ_JACHHG010000003.1"/>
</dbReference>
<dbReference type="PROSITE" id="PS01128">
    <property type="entry name" value="SHIKIMATE_KINASE"/>
    <property type="match status" value="1"/>
</dbReference>
<comment type="catalytic activity">
    <reaction evidence="10 11">
        <text>shikimate + ATP = 3-phosphoshikimate + ADP + H(+)</text>
        <dbReference type="Rhea" id="RHEA:13121"/>
        <dbReference type="ChEBI" id="CHEBI:15378"/>
        <dbReference type="ChEBI" id="CHEBI:30616"/>
        <dbReference type="ChEBI" id="CHEBI:36208"/>
        <dbReference type="ChEBI" id="CHEBI:145989"/>
        <dbReference type="ChEBI" id="CHEBI:456216"/>
        <dbReference type="EC" id="2.7.1.71"/>
    </reaction>
</comment>
<dbReference type="InterPro" id="IPR031322">
    <property type="entry name" value="Shikimate/glucono_kinase"/>
</dbReference>
<keyword evidence="11" id="KW-0460">Magnesium</keyword>
<dbReference type="NCBIfam" id="NF010554">
    <property type="entry name" value="PRK13948.1"/>
    <property type="match status" value="1"/>
</dbReference>
<dbReference type="GO" id="GO:0009073">
    <property type="term" value="P:aromatic amino acid family biosynthetic process"/>
    <property type="evidence" value="ECO:0007669"/>
    <property type="project" value="UniProtKB-KW"/>
</dbReference>
<feature type="binding site" evidence="11">
    <location>
        <position position="97"/>
    </location>
    <ligand>
        <name>substrate</name>
    </ligand>
</feature>
<dbReference type="GO" id="GO:0009423">
    <property type="term" value="P:chorismate biosynthetic process"/>
    <property type="evidence" value="ECO:0007669"/>
    <property type="project" value="UniProtKB-UniRule"/>
</dbReference>
<feature type="binding site" evidence="11">
    <location>
        <position position="134"/>
    </location>
    <ligand>
        <name>ATP</name>
        <dbReference type="ChEBI" id="CHEBI:30616"/>
    </ligand>
</feature>
<evidence type="ECO:0000256" key="8">
    <source>
        <dbReference type="ARBA" id="ARBA00022840"/>
    </source>
</evidence>
<protein>
    <recommendedName>
        <fullName evidence="3 11">Shikimate kinase</fullName>
        <shortName evidence="11">SK</shortName>
        <ecNumber evidence="3 11">2.7.1.71</ecNumber>
    </recommendedName>
</protein>
<dbReference type="PANTHER" id="PTHR21087">
    <property type="entry name" value="SHIKIMATE KINASE"/>
    <property type="match status" value="1"/>
</dbReference>
<feature type="binding site" evidence="11">
    <location>
        <position position="51"/>
    </location>
    <ligand>
        <name>substrate</name>
    </ligand>
</feature>
<feature type="binding site" evidence="11">
    <location>
        <position position="169"/>
    </location>
    <ligand>
        <name>ATP</name>
        <dbReference type="ChEBI" id="CHEBI:30616"/>
    </ligand>
</feature>
<dbReference type="Pfam" id="PF01202">
    <property type="entry name" value="SKI"/>
    <property type="match status" value="1"/>
</dbReference>
<evidence type="ECO:0000313" key="12">
    <source>
        <dbReference type="EMBL" id="MBB6097703.1"/>
    </source>
</evidence>
<evidence type="ECO:0000256" key="5">
    <source>
        <dbReference type="ARBA" id="ARBA00022679"/>
    </source>
</evidence>
<dbReference type="InterPro" id="IPR023000">
    <property type="entry name" value="Shikimate_kinase_CS"/>
</dbReference>
<accession>A0A841HXV4</accession>
<dbReference type="InterPro" id="IPR027417">
    <property type="entry name" value="P-loop_NTPase"/>
</dbReference>
<dbReference type="HAMAP" id="MF_00109">
    <property type="entry name" value="Shikimate_kinase"/>
    <property type="match status" value="1"/>
</dbReference>
<evidence type="ECO:0000256" key="4">
    <source>
        <dbReference type="ARBA" id="ARBA00022605"/>
    </source>
</evidence>
<dbReference type="EMBL" id="JACHHG010000003">
    <property type="protein sequence ID" value="MBB6097703.1"/>
    <property type="molecule type" value="Genomic_DNA"/>
</dbReference>
<dbReference type="Proteomes" id="UP000569951">
    <property type="component" value="Unassembled WGS sequence"/>
</dbReference>
<feature type="binding site" evidence="11">
    <location>
        <position position="33"/>
    </location>
    <ligand>
        <name>Mg(2+)</name>
        <dbReference type="ChEBI" id="CHEBI:18420"/>
    </ligand>
</feature>